<evidence type="ECO:0000256" key="11">
    <source>
        <dbReference type="ARBA" id="ARBA00022753"/>
    </source>
</evidence>
<dbReference type="CDD" id="cd22198">
    <property type="entry name" value="CH_MICAL_EHBP-like"/>
    <property type="match status" value="1"/>
</dbReference>
<feature type="domain" description="BMERB" evidence="30">
    <location>
        <begin position="1004"/>
        <end position="1138"/>
    </location>
</feature>
<dbReference type="Pfam" id="PF00307">
    <property type="entry name" value="CH"/>
    <property type="match status" value="1"/>
</dbReference>
<dbReference type="GeneTree" id="ENSGT00940000159117"/>
<dbReference type="SMART" id="SM00033">
    <property type="entry name" value="CH"/>
    <property type="match status" value="1"/>
</dbReference>
<comment type="catalytic activity">
    <reaction evidence="23">
        <text>NADPH + O2 + H(+) = H2O2 + NADP(+)</text>
        <dbReference type="Rhea" id="RHEA:11260"/>
        <dbReference type="ChEBI" id="CHEBI:15378"/>
        <dbReference type="ChEBI" id="CHEBI:15379"/>
        <dbReference type="ChEBI" id="CHEBI:16240"/>
        <dbReference type="ChEBI" id="CHEBI:57783"/>
        <dbReference type="ChEBI" id="CHEBI:58349"/>
        <dbReference type="EC" id="1.6.3.1"/>
    </reaction>
</comment>
<evidence type="ECO:0000256" key="2">
    <source>
        <dbReference type="ARBA" id="ARBA00004214"/>
    </source>
</evidence>
<feature type="domain" description="LIM zinc-binding" evidence="29">
    <location>
        <begin position="647"/>
        <end position="725"/>
    </location>
</feature>
<dbReference type="Pfam" id="PF12130">
    <property type="entry name" value="bMERB_dom"/>
    <property type="match status" value="1"/>
</dbReference>
<dbReference type="FunFam" id="3.50.50.60:FF:000004">
    <property type="entry name" value="protein-methionine sulfoxide oxidase MICAL2 isoform X1"/>
    <property type="match status" value="1"/>
</dbReference>
<keyword evidence="10 25" id="KW-0479">Metal-binding</keyword>
<evidence type="ECO:0000256" key="4">
    <source>
        <dbReference type="ARBA" id="ARBA00004608"/>
    </source>
</evidence>
<evidence type="ECO:0000256" key="3">
    <source>
        <dbReference type="ARBA" id="ARBA00004245"/>
    </source>
</evidence>
<dbReference type="InterPro" id="IPR036872">
    <property type="entry name" value="CH_dom_sf"/>
</dbReference>
<dbReference type="GO" id="GO:0046872">
    <property type="term" value="F:metal ion binding"/>
    <property type="evidence" value="ECO:0007669"/>
    <property type="project" value="UniProtKB-KW"/>
</dbReference>
<evidence type="ECO:0000259" key="30">
    <source>
        <dbReference type="PROSITE" id="PS51848"/>
    </source>
</evidence>
<evidence type="ECO:0000256" key="16">
    <source>
        <dbReference type="ARBA" id="ARBA00023033"/>
    </source>
</evidence>
<evidence type="ECO:0000259" key="28">
    <source>
        <dbReference type="PROSITE" id="PS50021"/>
    </source>
</evidence>
<evidence type="ECO:0000313" key="32">
    <source>
        <dbReference type="Proteomes" id="UP000264820"/>
    </source>
</evidence>
<dbReference type="PROSITE" id="PS00478">
    <property type="entry name" value="LIM_DOMAIN_1"/>
    <property type="match status" value="1"/>
</dbReference>
<dbReference type="SMART" id="SM01203">
    <property type="entry name" value="DUF3585"/>
    <property type="match status" value="1"/>
</dbReference>
<reference evidence="31" key="1">
    <citation type="submission" date="2025-08" db="UniProtKB">
        <authorList>
            <consortium name="Ensembl"/>
        </authorList>
    </citation>
    <scope>IDENTIFICATION</scope>
</reference>
<dbReference type="EC" id="1.6.3.1" evidence="6"/>
<keyword evidence="11" id="KW-0967">Endosome</keyword>
<dbReference type="Gene3D" id="2.10.110.10">
    <property type="entry name" value="Cysteine Rich Protein"/>
    <property type="match status" value="1"/>
</dbReference>
<dbReference type="Ensembl" id="ENSHCOT00000003837.1">
    <property type="protein sequence ID" value="ENSHCOP00000006337.1"/>
    <property type="gene ID" value="ENSHCOG00000008165.1"/>
</dbReference>
<organism evidence="31 32">
    <name type="scientific">Hippocampus comes</name>
    <name type="common">Tiger tail seahorse</name>
    <dbReference type="NCBI Taxonomy" id="109280"/>
    <lineage>
        <taxon>Eukaryota</taxon>
        <taxon>Metazoa</taxon>
        <taxon>Chordata</taxon>
        <taxon>Craniata</taxon>
        <taxon>Vertebrata</taxon>
        <taxon>Euteleostomi</taxon>
        <taxon>Actinopterygii</taxon>
        <taxon>Neopterygii</taxon>
        <taxon>Teleostei</taxon>
        <taxon>Neoteleostei</taxon>
        <taxon>Acanthomorphata</taxon>
        <taxon>Syngnathiaria</taxon>
        <taxon>Syngnathiformes</taxon>
        <taxon>Syngnathoidei</taxon>
        <taxon>Syngnathidae</taxon>
        <taxon>Hippocampus</taxon>
    </lineage>
</organism>
<evidence type="ECO:0000256" key="8">
    <source>
        <dbReference type="ARBA" id="ARBA00022490"/>
    </source>
</evidence>
<evidence type="ECO:0000256" key="19">
    <source>
        <dbReference type="ARBA" id="ARBA00023136"/>
    </source>
</evidence>
<keyword evidence="9" id="KW-0285">Flavoprotein</keyword>
<evidence type="ECO:0000256" key="9">
    <source>
        <dbReference type="ARBA" id="ARBA00022630"/>
    </source>
</evidence>
<dbReference type="GO" id="GO:0010008">
    <property type="term" value="C:endosome membrane"/>
    <property type="evidence" value="ECO:0007669"/>
    <property type="project" value="UniProtKB-SubCell"/>
</dbReference>
<dbReference type="InterPro" id="IPR002938">
    <property type="entry name" value="FAD-bd"/>
</dbReference>
<dbReference type="PANTHER" id="PTHR23167">
    <property type="entry name" value="CALPONIN HOMOLOGY DOMAIN-CONTAINING PROTEIN DDB_G0272472-RELATED"/>
    <property type="match status" value="1"/>
</dbReference>
<evidence type="ECO:0000256" key="15">
    <source>
        <dbReference type="ARBA" id="ARBA00023002"/>
    </source>
</evidence>
<dbReference type="GO" id="GO:0120501">
    <property type="term" value="F:F-actin monooxygenase activity"/>
    <property type="evidence" value="ECO:0007669"/>
    <property type="project" value="UniProtKB-EC"/>
</dbReference>
<dbReference type="PROSITE" id="PS51848">
    <property type="entry name" value="BMERB"/>
    <property type="match status" value="1"/>
</dbReference>
<feature type="compositionally biased region" description="Basic and acidic residues" evidence="27">
    <location>
        <begin position="882"/>
        <end position="891"/>
    </location>
</feature>
<protein>
    <recommendedName>
        <fullName evidence="22">Molecule interacting with CasL protein 1</fullName>
        <ecNumber evidence="7">1.14.13.225</ecNumber>
        <ecNumber evidence="6">1.6.3.1</ecNumber>
    </recommendedName>
</protein>
<evidence type="ECO:0000256" key="5">
    <source>
        <dbReference type="ARBA" id="ARBA00008223"/>
    </source>
</evidence>
<dbReference type="Pfam" id="PF25413">
    <property type="entry name" value="Rossman_Mical"/>
    <property type="match status" value="1"/>
</dbReference>
<sequence>MASQDPVNPSHAAFDRFVQAQDCNDVQRHFNELCRQLDVNLKDFRSFYSKLKERLNYWRAKALWTKLDKRASHPDYQQRKACTKNKCLVLGAGPCGLRTAIELSLLGAEVVVLEKRETFSRNNVLHLWPFTIYDLRGLGAKKFYGKFCTGSLDHISIRQLQLILLKVCLLLGVEVHTGVEFQGLLEPSGEKGWTAKLLPETHPASTFQFDVFISAGGGRFVPEGFQHKELRGKLAIGITANFVNRNTAAEAQVAEISGVARIYNQKFFQDLLTETGIDLENIVYYKDDTHYFVMTAKKTSLLKKGVIKQDFNEAEDLLAPANIDQEALRRYARDAAYFSTGGRLPELQFAQNHACQPDVAVFDFTCMQRAENASLVRERRGNKLLMALVGDCLVEPFWPLGTGIARGFLAAFDTAWMVRSWGTGVPLLKVLAERESIYQALSQTTPENTSKNYAAYSIDPKTRYVRINLASIQTSQVSGILMDCLLCHLDSFSGFEELLKWCQKSTAGYTNVEVKDFTNSWKSGLALCALIHHFRPQLIDMSSLKVSTCLHNHQVAFNILEKELGIPPVMSATDLANGGQMDRLSLVLYLTQIKNAFTMVPPGFLTSSKPLTLSLTHSAIFFLSRLKHNSLQRRKPEPACVPQVNSETCYFCGGRVYVLERISAEGKFFHRGCFTCHRCGVTLRLGDYTFHQDAGTRLVCLFLLCVPSLSGRFYCELHAEELEDGYTPSPSDEEDEHTVDCLPPGSRPPIADPKDEPPSTADQHDRVEETYVQPPLPKPRISRQSVPDPRPSPPAVKPRTVHLIIPSIPKTNQPPEAVQETPEAAAESRPKQSLRKLKLTDEEKNQLVNLLTFTTDSDSETPGGSSSGSSSSATAQDASPPKTEERQKEEDYWSGSTAGHIREKRNRRCFRRKEMPAGQPRVRSKFSPWNLSSPRIGRDARLSVHQPGKVGEYGRQGGHFELSRLTQRHALTAMTLQFQTLPASPVEAEKLEVMKMRTLERRAKMSELQRLRQAQSIQRRLEEIEVTFRDLEQKGVALERSLRGDQWIQLVHEKNALVSEESDLMVASRQLELEDKQSMLELELRKYMDLSDKTAEQQAEEDRVLQQMIEVVDMRDSLVSFLEEKRLKEIQEEREVLSVMGANRHSKAGGQVHWQ</sequence>
<evidence type="ECO:0000256" key="10">
    <source>
        <dbReference type="ARBA" id="ARBA00022723"/>
    </source>
</evidence>
<evidence type="ECO:0000256" key="17">
    <source>
        <dbReference type="ARBA" id="ARBA00023038"/>
    </source>
</evidence>
<reference evidence="31" key="2">
    <citation type="submission" date="2025-09" db="UniProtKB">
        <authorList>
            <consortium name="Ensembl"/>
        </authorList>
    </citation>
    <scope>IDENTIFICATION</scope>
</reference>
<dbReference type="PROSITE" id="PS50021">
    <property type="entry name" value="CH"/>
    <property type="match status" value="1"/>
</dbReference>
<dbReference type="Pfam" id="PF01494">
    <property type="entry name" value="FAD_binding_3"/>
    <property type="match status" value="1"/>
</dbReference>
<evidence type="ECO:0000313" key="31">
    <source>
        <dbReference type="Ensembl" id="ENSHCOP00000006337.1"/>
    </source>
</evidence>
<comment type="cofactor">
    <cofactor evidence="1">
        <name>FAD</name>
        <dbReference type="ChEBI" id="CHEBI:57692"/>
    </cofactor>
</comment>
<dbReference type="GO" id="GO:0030496">
    <property type="term" value="C:midbody"/>
    <property type="evidence" value="ECO:0007669"/>
    <property type="project" value="UniProtKB-SubCell"/>
</dbReference>
<keyword evidence="20" id="KW-0009">Actin-binding</keyword>
<evidence type="ECO:0000256" key="26">
    <source>
        <dbReference type="SAM" id="Coils"/>
    </source>
</evidence>
<dbReference type="InterPro" id="IPR001781">
    <property type="entry name" value="Znf_LIM"/>
</dbReference>
<dbReference type="Gene3D" id="1.10.418.10">
    <property type="entry name" value="Calponin-like domain"/>
    <property type="match status" value="1"/>
</dbReference>
<dbReference type="SUPFAM" id="SSF57716">
    <property type="entry name" value="Glucocorticoid receptor-like (DNA-binding domain)"/>
    <property type="match status" value="1"/>
</dbReference>
<evidence type="ECO:0000256" key="25">
    <source>
        <dbReference type="PROSITE-ProRule" id="PRU00125"/>
    </source>
</evidence>
<evidence type="ECO:0000256" key="6">
    <source>
        <dbReference type="ARBA" id="ARBA00012698"/>
    </source>
</evidence>
<dbReference type="AlphaFoldDB" id="A0A3Q2XQ81"/>
<keyword evidence="17 25" id="KW-0440">LIM domain</keyword>
<keyword evidence="13 25" id="KW-0862">Zinc</keyword>
<dbReference type="InterPro" id="IPR036188">
    <property type="entry name" value="FAD/NAD-bd_sf"/>
</dbReference>
<evidence type="ECO:0000256" key="23">
    <source>
        <dbReference type="ARBA" id="ARBA00048762"/>
    </source>
</evidence>
<dbReference type="GO" id="GO:0071949">
    <property type="term" value="F:FAD binding"/>
    <property type="evidence" value="ECO:0007669"/>
    <property type="project" value="InterPro"/>
</dbReference>
<comment type="catalytic activity">
    <reaction evidence="24">
        <text>L-methionyl-[F-actin] + NADPH + O2 + H(+) = L-methionyl-(R)-S-oxide-[F-actin] + NADP(+) + H2O</text>
        <dbReference type="Rhea" id="RHEA:51308"/>
        <dbReference type="Rhea" id="RHEA-COMP:12953"/>
        <dbReference type="Rhea" id="RHEA-COMP:12956"/>
        <dbReference type="ChEBI" id="CHEBI:15377"/>
        <dbReference type="ChEBI" id="CHEBI:15378"/>
        <dbReference type="ChEBI" id="CHEBI:15379"/>
        <dbReference type="ChEBI" id="CHEBI:16044"/>
        <dbReference type="ChEBI" id="CHEBI:45764"/>
        <dbReference type="ChEBI" id="CHEBI:57783"/>
        <dbReference type="ChEBI" id="CHEBI:58349"/>
        <dbReference type="EC" id="1.14.13.225"/>
    </reaction>
</comment>
<evidence type="ECO:0000256" key="20">
    <source>
        <dbReference type="ARBA" id="ARBA00023203"/>
    </source>
</evidence>
<evidence type="ECO:0000256" key="12">
    <source>
        <dbReference type="ARBA" id="ARBA00022827"/>
    </source>
</evidence>
<dbReference type="InterPro" id="IPR001715">
    <property type="entry name" value="CH_dom"/>
</dbReference>
<dbReference type="InterPro" id="IPR022735">
    <property type="entry name" value="bMERB_dom"/>
</dbReference>
<dbReference type="OMA" id="APEWKEK"/>
<name>A0A3Q2XQ81_HIPCM</name>
<feature type="region of interest" description="Disordered" evidence="27">
    <location>
        <begin position="724"/>
        <end position="930"/>
    </location>
</feature>
<comment type="subcellular location">
    <subcellularLocation>
        <location evidence="3">Cytoplasm</location>
        <location evidence="3">Cytoskeleton</location>
    </subcellularLocation>
    <subcellularLocation>
        <location evidence="4">Endosome membrane</location>
    </subcellularLocation>
    <subcellularLocation>
        <location evidence="2">Midbody</location>
    </subcellularLocation>
</comment>
<dbReference type="SUPFAM" id="SSF51905">
    <property type="entry name" value="FAD/NAD(P)-binding domain"/>
    <property type="match status" value="1"/>
</dbReference>
<keyword evidence="15" id="KW-0560">Oxidoreductase</keyword>
<evidence type="ECO:0000256" key="7">
    <source>
        <dbReference type="ARBA" id="ARBA00012709"/>
    </source>
</evidence>
<keyword evidence="16" id="KW-0503">Monooxygenase</keyword>
<comment type="similarity">
    <text evidence="5">Belongs to the Mical family.</text>
</comment>
<evidence type="ECO:0000256" key="1">
    <source>
        <dbReference type="ARBA" id="ARBA00001974"/>
    </source>
</evidence>
<dbReference type="InterPro" id="IPR050540">
    <property type="entry name" value="F-actin_Monoox_Mical"/>
</dbReference>
<dbReference type="InterPro" id="IPR057494">
    <property type="entry name" value="Rossman_Mical"/>
</dbReference>
<dbReference type="GO" id="GO:0005856">
    <property type="term" value="C:cytoskeleton"/>
    <property type="evidence" value="ECO:0007669"/>
    <property type="project" value="UniProtKB-SubCell"/>
</dbReference>
<dbReference type="GO" id="GO:0003779">
    <property type="term" value="F:actin binding"/>
    <property type="evidence" value="ECO:0007669"/>
    <property type="project" value="UniProtKB-KW"/>
</dbReference>
<keyword evidence="32" id="KW-1185">Reference proteome</keyword>
<feature type="compositionally biased region" description="Low complexity" evidence="27">
    <location>
        <begin position="860"/>
        <end position="881"/>
    </location>
</feature>
<accession>A0A3Q2XQ81</accession>
<keyword evidence="14" id="KW-0521">NADP</keyword>
<proteinExistence type="inferred from homology"/>
<dbReference type="SUPFAM" id="SSF47576">
    <property type="entry name" value="Calponin-homology domain, CH-domain"/>
    <property type="match status" value="1"/>
</dbReference>
<feature type="domain" description="Calponin-homology (CH)" evidence="28">
    <location>
        <begin position="492"/>
        <end position="598"/>
    </location>
</feature>
<dbReference type="Pfam" id="PF00412">
    <property type="entry name" value="LIM"/>
    <property type="match status" value="1"/>
</dbReference>
<feature type="compositionally biased region" description="Basic residues" evidence="27">
    <location>
        <begin position="902"/>
        <end position="911"/>
    </location>
</feature>
<feature type="compositionally biased region" description="Basic and acidic residues" evidence="27">
    <location>
        <begin position="752"/>
        <end position="769"/>
    </location>
</feature>
<evidence type="ECO:0000256" key="18">
    <source>
        <dbReference type="ARBA" id="ARBA00023054"/>
    </source>
</evidence>
<dbReference type="Gene3D" id="3.50.50.60">
    <property type="entry name" value="FAD/NAD(P)-binding domain"/>
    <property type="match status" value="1"/>
</dbReference>
<evidence type="ECO:0000256" key="13">
    <source>
        <dbReference type="ARBA" id="ARBA00022833"/>
    </source>
</evidence>
<dbReference type="EC" id="1.14.13.225" evidence="7"/>
<dbReference type="GO" id="GO:0016174">
    <property type="term" value="F:NAD(P)H oxidase H2O2-forming activity"/>
    <property type="evidence" value="ECO:0007669"/>
    <property type="project" value="UniProtKB-EC"/>
</dbReference>
<keyword evidence="8" id="KW-0963">Cytoplasm</keyword>
<evidence type="ECO:0000256" key="21">
    <source>
        <dbReference type="ARBA" id="ARBA00023212"/>
    </source>
</evidence>
<evidence type="ECO:0000256" key="27">
    <source>
        <dbReference type="SAM" id="MobiDB-lite"/>
    </source>
</evidence>
<dbReference type="STRING" id="109280.ENSHCOP00000006337"/>
<evidence type="ECO:0000256" key="14">
    <source>
        <dbReference type="ARBA" id="ARBA00022857"/>
    </source>
</evidence>
<evidence type="ECO:0000256" key="22">
    <source>
        <dbReference type="ARBA" id="ARBA00044245"/>
    </source>
</evidence>
<dbReference type="Proteomes" id="UP000264820">
    <property type="component" value="Unplaced"/>
</dbReference>
<feature type="coiled-coil region" evidence="26">
    <location>
        <begin position="1014"/>
        <end position="1041"/>
    </location>
</feature>
<keyword evidence="18 26" id="KW-0175">Coiled coil</keyword>
<keyword evidence="12" id="KW-0274">FAD</keyword>
<keyword evidence="21" id="KW-0206">Cytoskeleton</keyword>
<evidence type="ECO:0000256" key="24">
    <source>
        <dbReference type="ARBA" id="ARBA00049522"/>
    </source>
</evidence>
<evidence type="ECO:0000259" key="29">
    <source>
        <dbReference type="PROSITE" id="PS50023"/>
    </source>
</evidence>
<dbReference type="PROSITE" id="PS50023">
    <property type="entry name" value="LIM_DOMAIN_2"/>
    <property type="match status" value="1"/>
</dbReference>
<keyword evidence="19" id="KW-0472">Membrane</keyword>
<dbReference type="PANTHER" id="PTHR23167:SF35">
    <property type="entry name" value="[F-ACTIN]-MONOOXYGENASE MICAL1"/>
    <property type="match status" value="1"/>
</dbReference>